<dbReference type="InterPro" id="IPR050090">
    <property type="entry name" value="Tyrosine_recombinase_XerCD"/>
</dbReference>
<dbReference type="InterPro" id="IPR011010">
    <property type="entry name" value="DNA_brk_join_enz"/>
</dbReference>
<dbReference type="Pfam" id="PF00589">
    <property type="entry name" value="Phage_integrase"/>
    <property type="match status" value="1"/>
</dbReference>
<feature type="domain" description="Tyr recombinase" evidence="3">
    <location>
        <begin position="156"/>
        <end position="373"/>
    </location>
</feature>
<evidence type="ECO:0000256" key="1">
    <source>
        <dbReference type="ARBA" id="ARBA00022908"/>
    </source>
</evidence>
<name>A0ABS3Q5E0_9GAMM</name>
<accession>A0ABS3Q5E0</accession>
<organism evidence="4 5">
    <name type="scientific">Thiomicrorhabdus marina</name>
    <dbReference type="NCBI Taxonomy" id="2818442"/>
    <lineage>
        <taxon>Bacteria</taxon>
        <taxon>Pseudomonadati</taxon>
        <taxon>Pseudomonadota</taxon>
        <taxon>Gammaproteobacteria</taxon>
        <taxon>Thiotrichales</taxon>
        <taxon>Piscirickettsiaceae</taxon>
        <taxon>Thiomicrorhabdus</taxon>
    </lineage>
</organism>
<comment type="caution">
    <text evidence="4">The sequence shown here is derived from an EMBL/GenBank/DDBJ whole genome shotgun (WGS) entry which is preliminary data.</text>
</comment>
<dbReference type="InterPro" id="IPR013762">
    <property type="entry name" value="Integrase-like_cat_sf"/>
</dbReference>
<evidence type="ECO:0000313" key="4">
    <source>
        <dbReference type="EMBL" id="MBO1927501.1"/>
    </source>
</evidence>
<keyword evidence="5" id="KW-1185">Reference proteome</keyword>
<sequence>MAYLKYTTSAKVYGSDSVEGFPLILTENKNVHFLSLHYFLDKGKSVELSSLKTYAQHLVDFLSQLEIDGDLESMLLVDDDYLAEYKQSIIDRVEYTNKESYAVSVLRSVLNYLFWLETNGYFYNLIGETPEYKVRISFDRKSKIKHPLTKKNKVKHKTIIVPRSDWIERIIKFGPKDELANSIFELMVGYGKVGGLRAKEICHLKISDLPGRETVEKKLAEEENVYLHLGTTKGGKEADIPVSHSLLLKTWDYIELFRPYRVNVGQKKARKQYKAYKEPLYVFLNVNGDMFSSKGFSNSVRRAFLKAVEFGDLTEDERVWTHGLRHHAITKLLRALDAAGVRRAEAVARTVSRHASDDTLEPYTSARYDESFK</sequence>
<dbReference type="PANTHER" id="PTHR30349">
    <property type="entry name" value="PHAGE INTEGRASE-RELATED"/>
    <property type="match status" value="1"/>
</dbReference>
<dbReference type="RefSeq" id="WP_208149684.1">
    <property type="nucleotide sequence ID" value="NZ_JAGETV010000012.1"/>
</dbReference>
<dbReference type="EMBL" id="JAGETV010000012">
    <property type="protein sequence ID" value="MBO1927501.1"/>
    <property type="molecule type" value="Genomic_DNA"/>
</dbReference>
<dbReference type="PROSITE" id="PS51898">
    <property type="entry name" value="TYR_RECOMBINASE"/>
    <property type="match status" value="1"/>
</dbReference>
<gene>
    <name evidence="4" type="ORF">J3998_07910</name>
</gene>
<reference evidence="4 5" key="1">
    <citation type="submission" date="2021-03" db="EMBL/GenBank/DDBJ databases">
        <title>Thiomicrorhabdus sp.nov.,novel sulfur-oxidizing bacteria isolated from coastal sediment.</title>
        <authorList>
            <person name="Liu X."/>
        </authorList>
    </citation>
    <scope>NUCLEOTIDE SEQUENCE [LARGE SCALE GENOMIC DNA]</scope>
    <source>
        <strain evidence="4 5">6S2-11</strain>
    </source>
</reference>
<dbReference type="SUPFAM" id="SSF56349">
    <property type="entry name" value="DNA breaking-rejoining enzymes"/>
    <property type="match status" value="1"/>
</dbReference>
<dbReference type="Gene3D" id="1.10.443.10">
    <property type="entry name" value="Intergrase catalytic core"/>
    <property type="match status" value="1"/>
</dbReference>
<evidence type="ECO:0000313" key="5">
    <source>
        <dbReference type="Proteomes" id="UP000664835"/>
    </source>
</evidence>
<evidence type="ECO:0000256" key="2">
    <source>
        <dbReference type="ARBA" id="ARBA00023172"/>
    </source>
</evidence>
<dbReference type="Proteomes" id="UP000664835">
    <property type="component" value="Unassembled WGS sequence"/>
</dbReference>
<proteinExistence type="predicted"/>
<keyword evidence="1" id="KW-0229">DNA integration</keyword>
<dbReference type="InterPro" id="IPR002104">
    <property type="entry name" value="Integrase_catalytic"/>
</dbReference>
<evidence type="ECO:0000259" key="3">
    <source>
        <dbReference type="PROSITE" id="PS51898"/>
    </source>
</evidence>
<dbReference type="CDD" id="cd00397">
    <property type="entry name" value="DNA_BRE_C"/>
    <property type="match status" value="1"/>
</dbReference>
<keyword evidence="2" id="KW-0233">DNA recombination</keyword>
<protein>
    <submittedName>
        <fullName evidence="4">Site-specific integrase</fullName>
    </submittedName>
</protein>